<sequence length="503" mass="56541">MLEPISAGRLRGQTKDDPAPSSLSSSIWPSARLARNDPNQSTLSSIWSSSRLAQNSGNNQSTTDDSSGESLFGRTLSNFLSYSSPTPKPTKLESSEVNSLPSICLESPDDPVCDKLHWAYYHPEYYTRGKENFPPNEENGPTPSPVSPRTANVPTVRYMATSSPTRDMCYGNMAKFMHGKFCHSEMPSVSSEPSEQPTYFPTSVEGEDSRPVGSASTPVPSESPSAAPSHWPSESPSASPSYWPSESPSASPSIDMDDDVVHFEDPDSEDVAPTPSPTQAPTLSWREFPTHPPASFSNDESEDNGRPNDDNGDYIEPPRDPNAVRLKLYWQQGYYWQEETFERKWCMRCENNLDCQAGEKLFLGDCANNWQTTAYFDLISYRDHEFVQIQVISANGNEKKGRQRRGRNGRSSSSELCVERSAGRHVTLQRCHADAKEEQLWKAPQGSFRDIRKRNNRFELSQSLFGGMNYCLTNHHHPKYGEPLEMYTCNEARRDETSFWNTY</sequence>
<feature type="region of interest" description="Disordered" evidence="1">
    <location>
        <begin position="130"/>
        <end position="151"/>
    </location>
</feature>
<dbReference type="SUPFAM" id="SSF50370">
    <property type="entry name" value="Ricin B-like lectins"/>
    <property type="match status" value="1"/>
</dbReference>
<evidence type="ECO:0000313" key="3">
    <source>
        <dbReference type="Proteomes" id="UP001295423"/>
    </source>
</evidence>
<feature type="compositionally biased region" description="Low complexity" evidence="1">
    <location>
        <begin position="41"/>
        <end position="50"/>
    </location>
</feature>
<evidence type="ECO:0008006" key="4">
    <source>
        <dbReference type="Google" id="ProtNLM"/>
    </source>
</evidence>
<feature type="compositionally biased region" description="Low complexity" evidence="1">
    <location>
        <begin position="214"/>
        <end position="253"/>
    </location>
</feature>
<comment type="caution">
    <text evidence="2">The sequence shown here is derived from an EMBL/GenBank/DDBJ whole genome shotgun (WGS) entry which is preliminary data.</text>
</comment>
<dbReference type="Proteomes" id="UP001295423">
    <property type="component" value="Unassembled WGS sequence"/>
</dbReference>
<accession>A0AAD2CP96</accession>
<reference evidence="2" key="1">
    <citation type="submission" date="2023-08" db="EMBL/GenBank/DDBJ databases">
        <authorList>
            <person name="Audoor S."/>
            <person name="Bilcke G."/>
        </authorList>
    </citation>
    <scope>NUCLEOTIDE SEQUENCE</scope>
</reference>
<evidence type="ECO:0000313" key="2">
    <source>
        <dbReference type="EMBL" id="CAJ1937996.1"/>
    </source>
</evidence>
<dbReference type="InterPro" id="IPR035992">
    <property type="entry name" value="Ricin_B-like_lectins"/>
</dbReference>
<keyword evidence="3" id="KW-1185">Reference proteome</keyword>
<evidence type="ECO:0000256" key="1">
    <source>
        <dbReference type="SAM" id="MobiDB-lite"/>
    </source>
</evidence>
<feature type="compositionally biased region" description="Low complexity" evidence="1">
    <location>
        <begin position="19"/>
        <end position="30"/>
    </location>
</feature>
<feature type="compositionally biased region" description="Polar residues" evidence="1">
    <location>
        <begin position="51"/>
        <end position="70"/>
    </location>
</feature>
<organism evidence="2 3">
    <name type="scientific">Cylindrotheca closterium</name>
    <dbReference type="NCBI Taxonomy" id="2856"/>
    <lineage>
        <taxon>Eukaryota</taxon>
        <taxon>Sar</taxon>
        <taxon>Stramenopiles</taxon>
        <taxon>Ochrophyta</taxon>
        <taxon>Bacillariophyta</taxon>
        <taxon>Bacillariophyceae</taxon>
        <taxon>Bacillariophycidae</taxon>
        <taxon>Bacillariales</taxon>
        <taxon>Bacillariaceae</taxon>
        <taxon>Cylindrotheca</taxon>
    </lineage>
</organism>
<protein>
    <recommendedName>
        <fullName evidence="4">Ricin B lectin domain-containing protein</fullName>
    </recommendedName>
</protein>
<dbReference type="PROSITE" id="PS50231">
    <property type="entry name" value="RICIN_B_LECTIN"/>
    <property type="match status" value="1"/>
</dbReference>
<proteinExistence type="predicted"/>
<feature type="region of interest" description="Disordered" evidence="1">
    <location>
        <begin position="184"/>
        <end position="320"/>
    </location>
</feature>
<gene>
    <name evidence="2" type="ORF">CYCCA115_LOCUS5922</name>
</gene>
<name>A0AAD2CP96_9STRA</name>
<feature type="compositionally biased region" description="Low complexity" evidence="1">
    <location>
        <begin position="184"/>
        <end position="197"/>
    </location>
</feature>
<feature type="region of interest" description="Disordered" evidence="1">
    <location>
        <begin position="1"/>
        <end position="70"/>
    </location>
</feature>
<dbReference type="EMBL" id="CAKOGP040000668">
    <property type="protein sequence ID" value="CAJ1937996.1"/>
    <property type="molecule type" value="Genomic_DNA"/>
</dbReference>
<dbReference type="AlphaFoldDB" id="A0AAD2CP96"/>